<dbReference type="EMBL" id="BOMH01000088">
    <property type="protein sequence ID" value="GID70918.1"/>
    <property type="molecule type" value="Genomic_DNA"/>
</dbReference>
<organism evidence="2 3">
    <name type="scientific">Actinoplanes cyaneus</name>
    <dbReference type="NCBI Taxonomy" id="52696"/>
    <lineage>
        <taxon>Bacteria</taxon>
        <taxon>Bacillati</taxon>
        <taxon>Actinomycetota</taxon>
        <taxon>Actinomycetes</taxon>
        <taxon>Micromonosporales</taxon>
        <taxon>Micromonosporaceae</taxon>
        <taxon>Actinoplanes</taxon>
    </lineage>
</organism>
<reference evidence="2" key="1">
    <citation type="submission" date="2021-01" db="EMBL/GenBank/DDBJ databases">
        <title>Whole genome shotgun sequence of Actinoplanes cyaneus NBRC 14990.</title>
        <authorList>
            <person name="Komaki H."/>
            <person name="Tamura T."/>
        </authorList>
    </citation>
    <scope>NUCLEOTIDE SEQUENCE</scope>
    <source>
        <strain evidence="2">NBRC 14990</strain>
    </source>
</reference>
<sequence length="69" mass="7256">MIAQNPSMSMSAPVPDRVIVSFAADAPDAQVSNRNHVTGHLQADMATPIANFDRPGHLSTDGTATAPRE</sequence>
<evidence type="ECO:0000256" key="1">
    <source>
        <dbReference type="SAM" id="MobiDB-lite"/>
    </source>
</evidence>
<gene>
    <name evidence="2" type="ORF">Acy02nite_87990</name>
</gene>
<proteinExistence type="predicted"/>
<accession>A0A919IW87</accession>
<protein>
    <submittedName>
        <fullName evidence="2">Uncharacterized protein</fullName>
    </submittedName>
</protein>
<evidence type="ECO:0000313" key="3">
    <source>
        <dbReference type="Proteomes" id="UP000619479"/>
    </source>
</evidence>
<evidence type="ECO:0000313" key="2">
    <source>
        <dbReference type="EMBL" id="GID70918.1"/>
    </source>
</evidence>
<feature type="region of interest" description="Disordered" evidence="1">
    <location>
        <begin position="31"/>
        <end position="69"/>
    </location>
</feature>
<keyword evidence="3" id="KW-1185">Reference proteome</keyword>
<dbReference type="Proteomes" id="UP000619479">
    <property type="component" value="Unassembled WGS sequence"/>
</dbReference>
<dbReference type="AlphaFoldDB" id="A0A919IW87"/>
<name>A0A919IW87_9ACTN</name>
<comment type="caution">
    <text evidence="2">The sequence shown here is derived from an EMBL/GenBank/DDBJ whole genome shotgun (WGS) entry which is preliminary data.</text>
</comment>